<dbReference type="SUPFAM" id="SSF52833">
    <property type="entry name" value="Thioredoxin-like"/>
    <property type="match status" value="1"/>
</dbReference>
<evidence type="ECO:0000313" key="2">
    <source>
        <dbReference type="EMBL" id="MBP0614776.1"/>
    </source>
</evidence>
<proteinExistence type="predicted"/>
<comment type="caution">
    <text evidence="2">The sequence shown here is derived from an EMBL/GenBank/DDBJ whole genome shotgun (WGS) entry which is preliminary data.</text>
</comment>
<reference evidence="2 3" key="1">
    <citation type="submission" date="2021-04" db="EMBL/GenBank/DDBJ databases">
        <title>Whole genome sequence of Jiella sp. KSK16Y-1.</title>
        <authorList>
            <person name="Tuo L."/>
        </authorList>
    </citation>
    <scope>NUCLEOTIDE SEQUENCE [LARGE SCALE GENOMIC DNA]</scope>
    <source>
        <strain evidence="2 3">KSK16Y-1</strain>
    </source>
</reference>
<feature type="domain" description="DSBA-like thioredoxin" evidence="1">
    <location>
        <begin position="6"/>
        <end position="179"/>
    </location>
</feature>
<dbReference type="RefSeq" id="WP_209593191.1">
    <property type="nucleotide sequence ID" value="NZ_JAGJCF010000002.1"/>
</dbReference>
<protein>
    <submittedName>
        <fullName evidence="2">DsbA family protein</fullName>
    </submittedName>
</protein>
<dbReference type="PANTHER" id="PTHR13887">
    <property type="entry name" value="GLUTATHIONE S-TRANSFERASE KAPPA"/>
    <property type="match status" value="1"/>
</dbReference>
<dbReference type="InterPro" id="IPR001853">
    <property type="entry name" value="DSBA-like_thioredoxin_dom"/>
</dbReference>
<evidence type="ECO:0000313" key="3">
    <source>
        <dbReference type="Proteomes" id="UP000678276"/>
    </source>
</evidence>
<dbReference type="Gene3D" id="3.40.30.10">
    <property type="entry name" value="Glutaredoxin"/>
    <property type="match status" value="1"/>
</dbReference>
<gene>
    <name evidence="2" type="ORF">J6595_04200</name>
</gene>
<dbReference type="Gene3D" id="1.10.472.60">
    <property type="entry name" value="putative protein disulfide isomerase domain"/>
    <property type="match status" value="1"/>
</dbReference>
<dbReference type="PANTHER" id="PTHR13887:SF54">
    <property type="entry name" value="DSBA FAMILY PROTEIN"/>
    <property type="match status" value="1"/>
</dbReference>
<dbReference type="Pfam" id="PF01323">
    <property type="entry name" value="DSBA"/>
    <property type="match status" value="1"/>
</dbReference>
<name>A0ABS4BDI3_9HYPH</name>
<evidence type="ECO:0000259" key="1">
    <source>
        <dbReference type="Pfam" id="PF01323"/>
    </source>
</evidence>
<accession>A0ABS4BDI3</accession>
<sequence length="208" mass="22646">MVPHLVYFADPMCSWCWGFAPAIDAIAARHPDLPVRLVLGGLRPFNDKPMDDAAKADIRRHWEHVEAASGQPFDYGFFKRKGFVYDTEPAARAVVAARRLDAGHAFALMRRIAGAFYARNRDVTDTSVLTELATEEGLDTARFEAVFEDPATREETLADFAVSQASGVTGFPTLVAGPKAGGNYEAIAIGFLPPEQVLSRVDAFLGAD</sequence>
<organism evidence="2 3">
    <name type="scientific">Jiella mangrovi</name>
    <dbReference type="NCBI Taxonomy" id="2821407"/>
    <lineage>
        <taxon>Bacteria</taxon>
        <taxon>Pseudomonadati</taxon>
        <taxon>Pseudomonadota</taxon>
        <taxon>Alphaproteobacteria</taxon>
        <taxon>Hyphomicrobiales</taxon>
        <taxon>Aurantimonadaceae</taxon>
        <taxon>Jiella</taxon>
    </lineage>
</organism>
<dbReference type="EMBL" id="JAGJCF010000002">
    <property type="protein sequence ID" value="MBP0614776.1"/>
    <property type="molecule type" value="Genomic_DNA"/>
</dbReference>
<dbReference type="Proteomes" id="UP000678276">
    <property type="component" value="Unassembled WGS sequence"/>
</dbReference>
<dbReference type="CDD" id="cd03025">
    <property type="entry name" value="DsbA_FrnE_like"/>
    <property type="match status" value="1"/>
</dbReference>
<keyword evidence="3" id="KW-1185">Reference proteome</keyword>
<dbReference type="InterPro" id="IPR036249">
    <property type="entry name" value="Thioredoxin-like_sf"/>
</dbReference>